<dbReference type="InterPro" id="IPR002898">
    <property type="entry name" value="MotA_ExbB_proton_chnl"/>
</dbReference>
<evidence type="ECO:0000313" key="11">
    <source>
        <dbReference type="EMBL" id="CAH1569778.1"/>
    </source>
</evidence>
<feature type="domain" description="MotA/TolQ/ExbB proton channel" evidence="10">
    <location>
        <begin position="71"/>
        <end position="193"/>
    </location>
</feature>
<sequence>MTEMMMTFFKSGGVFMFPIAMVGLIALAIVIERMVVMLNYRHQIARDTRQFVDGISSEPNEALSQLTQSRSVLADTVRSALETYQTNSISKEEFEELVGISAIHSVRRLSRRTTVISTLANVATLLGLLGTIMGLIQSFASVAQATGPEKSTLLSESVSVAMNTTAFGLMVAIPLLLVYVFIDNASNKAVESLQVGCAMVQNKLYQKRD</sequence>
<evidence type="ECO:0000256" key="8">
    <source>
        <dbReference type="RuleBase" id="RU004057"/>
    </source>
</evidence>
<protein>
    <submittedName>
        <fullName evidence="11">Ferric siderophore transport system, biopolymer transport protein ExbB</fullName>
    </submittedName>
</protein>
<dbReference type="GO" id="GO:0017038">
    <property type="term" value="P:protein import"/>
    <property type="evidence" value="ECO:0007669"/>
    <property type="project" value="TreeGrafter"/>
</dbReference>
<gene>
    <name evidence="11" type="ORF">THF1A12_1000001</name>
</gene>
<keyword evidence="2 8" id="KW-0813">Transport</keyword>
<evidence type="ECO:0000256" key="9">
    <source>
        <dbReference type="SAM" id="Phobius"/>
    </source>
</evidence>
<evidence type="ECO:0000313" key="12">
    <source>
        <dbReference type="Proteomes" id="UP001295462"/>
    </source>
</evidence>
<name>A0AAU9QGM1_9VIBR</name>
<keyword evidence="3" id="KW-1003">Cell membrane</keyword>
<evidence type="ECO:0000256" key="2">
    <source>
        <dbReference type="ARBA" id="ARBA00022448"/>
    </source>
</evidence>
<keyword evidence="4 9" id="KW-0812">Transmembrane</keyword>
<evidence type="ECO:0000256" key="6">
    <source>
        <dbReference type="ARBA" id="ARBA00022989"/>
    </source>
</evidence>
<evidence type="ECO:0000256" key="4">
    <source>
        <dbReference type="ARBA" id="ARBA00022692"/>
    </source>
</evidence>
<dbReference type="GO" id="GO:0005886">
    <property type="term" value="C:plasma membrane"/>
    <property type="evidence" value="ECO:0007669"/>
    <property type="project" value="UniProtKB-SubCell"/>
</dbReference>
<dbReference type="AlphaFoldDB" id="A0AAU9QGM1"/>
<dbReference type="Pfam" id="PF01618">
    <property type="entry name" value="MotA_ExbB"/>
    <property type="match status" value="1"/>
</dbReference>
<comment type="similarity">
    <text evidence="8">Belongs to the exbB/tolQ family.</text>
</comment>
<organism evidence="11 12">
    <name type="scientific">Vibrio jasicida</name>
    <dbReference type="NCBI Taxonomy" id="766224"/>
    <lineage>
        <taxon>Bacteria</taxon>
        <taxon>Pseudomonadati</taxon>
        <taxon>Pseudomonadota</taxon>
        <taxon>Gammaproteobacteria</taxon>
        <taxon>Vibrionales</taxon>
        <taxon>Vibrionaceae</taxon>
        <taxon>Vibrio</taxon>
    </lineage>
</organism>
<feature type="transmembrane region" description="Helical" evidence="9">
    <location>
        <begin position="160"/>
        <end position="182"/>
    </location>
</feature>
<evidence type="ECO:0000256" key="3">
    <source>
        <dbReference type="ARBA" id="ARBA00022475"/>
    </source>
</evidence>
<keyword evidence="6 9" id="KW-1133">Transmembrane helix</keyword>
<dbReference type="RefSeq" id="WP_409929433.1">
    <property type="nucleotide sequence ID" value="NZ_CAKMUD010000003.1"/>
</dbReference>
<feature type="transmembrane region" description="Helical" evidence="9">
    <location>
        <begin position="115"/>
        <end position="140"/>
    </location>
</feature>
<dbReference type="PANTHER" id="PTHR30625:SF15">
    <property type="entry name" value="BIOPOLYMER TRANSPORT PROTEIN EXBB"/>
    <property type="match status" value="1"/>
</dbReference>
<comment type="caution">
    <text evidence="11">The sequence shown here is derived from an EMBL/GenBank/DDBJ whole genome shotgun (WGS) entry which is preliminary data.</text>
</comment>
<evidence type="ECO:0000256" key="7">
    <source>
        <dbReference type="ARBA" id="ARBA00023136"/>
    </source>
</evidence>
<dbReference type="InterPro" id="IPR050790">
    <property type="entry name" value="ExbB/TolQ_transport"/>
</dbReference>
<reference evidence="11" key="1">
    <citation type="submission" date="2022-01" db="EMBL/GenBank/DDBJ databases">
        <authorList>
            <person name="Lagorce A."/>
        </authorList>
    </citation>
    <scope>NUCLEOTIDE SEQUENCE</scope>
    <source>
        <strain evidence="11">Th15_F1_A12</strain>
    </source>
</reference>
<evidence type="ECO:0000256" key="1">
    <source>
        <dbReference type="ARBA" id="ARBA00004651"/>
    </source>
</evidence>
<feature type="transmembrane region" description="Helical" evidence="9">
    <location>
        <begin position="12"/>
        <end position="31"/>
    </location>
</feature>
<accession>A0AAU9QGM1</accession>
<keyword evidence="5 8" id="KW-0653">Protein transport</keyword>
<dbReference type="PANTHER" id="PTHR30625">
    <property type="entry name" value="PROTEIN TOLQ"/>
    <property type="match status" value="1"/>
</dbReference>
<dbReference type="EMBL" id="CAKMUD010000003">
    <property type="protein sequence ID" value="CAH1569778.1"/>
    <property type="molecule type" value="Genomic_DNA"/>
</dbReference>
<dbReference type="Proteomes" id="UP001295462">
    <property type="component" value="Unassembled WGS sequence"/>
</dbReference>
<comment type="subcellular location">
    <subcellularLocation>
        <location evidence="1">Cell membrane</location>
        <topology evidence="1">Multi-pass membrane protein</topology>
    </subcellularLocation>
    <subcellularLocation>
        <location evidence="8">Membrane</location>
        <topology evidence="8">Multi-pass membrane protein</topology>
    </subcellularLocation>
</comment>
<proteinExistence type="inferred from homology"/>
<evidence type="ECO:0000256" key="5">
    <source>
        <dbReference type="ARBA" id="ARBA00022927"/>
    </source>
</evidence>
<evidence type="ECO:0000259" key="10">
    <source>
        <dbReference type="Pfam" id="PF01618"/>
    </source>
</evidence>
<keyword evidence="7 9" id="KW-0472">Membrane</keyword>